<dbReference type="InterPro" id="IPR047655">
    <property type="entry name" value="Transpos_IS630-like"/>
</dbReference>
<dbReference type="NCBIfam" id="NF033545">
    <property type="entry name" value="transpos_IS630"/>
    <property type="match status" value="1"/>
</dbReference>
<dbReference type="Proteomes" id="UP000664122">
    <property type="component" value="Unassembled WGS sequence"/>
</dbReference>
<evidence type="ECO:0000259" key="2">
    <source>
        <dbReference type="Pfam" id="PF13592"/>
    </source>
</evidence>
<feature type="domain" description="Tc1-like transposase DDE" evidence="1">
    <location>
        <begin position="185"/>
        <end position="322"/>
    </location>
</feature>
<keyword evidence="4" id="KW-1185">Reference proteome</keyword>
<gene>
    <name evidence="3" type="ORF">J1C48_18755</name>
</gene>
<dbReference type="EMBL" id="JAFMPP010000044">
    <property type="protein sequence ID" value="MBO0664607.1"/>
    <property type="molecule type" value="Genomic_DNA"/>
</dbReference>
<name>A0A939G3J8_9HYPH</name>
<comment type="caution">
    <text evidence="3">The sequence shown here is derived from an EMBL/GenBank/DDBJ whole genome shotgun (WGS) entry which is preliminary data.</text>
</comment>
<reference evidence="3" key="1">
    <citation type="submission" date="2021-03" db="EMBL/GenBank/DDBJ databases">
        <title>Whole genome sequence of Jiella sp. CQZ9-1.</title>
        <authorList>
            <person name="Tuo L."/>
        </authorList>
    </citation>
    <scope>NUCLEOTIDE SEQUENCE</scope>
    <source>
        <strain evidence="3">CQZ9-1</strain>
    </source>
</reference>
<dbReference type="RefSeq" id="WP_207259519.1">
    <property type="nucleotide sequence ID" value="NZ_JAFMPP010000044.1"/>
</dbReference>
<dbReference type="Pfam" id="PF13358">
    <property type="entry name" value="DDE_3"/>
    <property type="match status" value="1"/>
</dbReference>
<sequence>MAIPIPLRTDFDGPTLRLSAKATKNAAQARRLLALAEIYDGGSRSDAARIGGVTLQIIRDWVMRFNARGPCGLINGKAPGNRPKLNDAQRQALVDVVERGPIPAIHGVVRWRRKDLVRWIFEEFRIEIDETTVGRELRALGFAKLSARPRHHAQNEFEVENFKKGFPTDLAAIQTRLPEGTEIELWWADEARIGQKNKVTRRWARRGTRPSAPSDLRTQWAYIFGAICPKKGKGAGLVLPYCDTGAMNEHLKEISLSVDPGAHAVLILDQAGWHTTPKLEVPSNITLMFLPSKAPELNPQENVWQFMRENWLSNRIFLDYDDILAHCCDAWNKLVDQPWKIISIGMRDWAHGF</sequence>
<dbReference type="InterPro" id="IPR038717">
    <property type="entry name" value="Tc1-like_DDE_dom"/>
</dbReference>
<dbReference type="AlphaFoldDB" id="A0A939G3J8"/>
<evidence type="ECO:0000313" key="3">
    <source>
        <dbReference type="EMBL" id="MBO0664607.1"/>
    </source>
</evidence>
<dbReference type="SUPFAM" id="SSF46689">
    <property type="entry name" value="Homeodomain-like"/>
    <property type="match status" value="1"/>
</dbReference>
<dbReference type="InterPro" id="IPR009057">
    <property type="entry name" value="Homeodomain-like_sf"/>
</dbReference>
<dbReference type="Pfam" id="PF13592">
    <property type="entry name" value="HTH_33"/>
    <property type="match status" value="1"/>
</dbReference>
<evidence type="ECO:0000259" key="1">
    <source>
        <dbReference type="Pfam" id="PF13358"/>
    </source>
</evidence>
<protein>
    <submittedName>
        <fullName evidence="3">IS630 family transposase</fullName>
    </submittedName>
</protein>
<dbReference type="Pfam" id="PF13551">
    <property type="entry name" value="HTH_29"/>
    <property type="match status" value="1"/>
</dbReference>
<feature type="domain" description="Winged helix-turn helix" evidence="2">
    <location>
        <begin position="108"/>
        <end position="165"/>
    </location>
</feature>
<organism evidence="3 4">
    <name type="scientific">Jiella flava</name>
    <dbReference type="NCBI Taxonomy" id="2816857"/>
    <lineage>
        <taxon>Bacteria</taxon>
        <taxon>Pseudomonadati</taxon>
        <taxon>Pseudomonadota</taxon>
        <taxon>Alphaproteobacteria</taxon>
        <taxon>Hyphomicrobiales</taxon>
        <taxon>Aurantimonadaceae</taxon>
        <taxon>Jiella</taxon>
    </lineage>
</organism>
<dbReference type="InterPro" id="IPR025959">
    <property type="entry name" value="Winged_HTH_dom"/>
</dbReference>
<proteinExistence type="predicted"/>
<dbReference type="Gene3D" id="3.30.420.10">
    <property type="entry name" value="Ribonuclease H-like superfamily/Ribonuclease H"/>
    <property type="match status" value="1"/>
</dbReference>
<evidence type="ECO:0000313" key="4">
    <source>
        <dbReference type="Proteomes" id="UP000664122"/>
    </source>
</evidence>
<accession>A0A939G3J8</accession>
<dbReference type="InterPro" id="IPR036397">
    <property type="entry name" value="RNaseH_sf"/>
</dbReference>
<dbReference type="GO" id="GO:0003676">
    <property type="term" value="F:nucleic acid binding"/>
    <property type="evidence" value="ECO:0007669"/>
    <property type="project" value="InterPro"/>
</dbReference>